<dbReference type="AlphaFoldDB" id="A0ABD3MG83"/>
<protein>
    <submittedName>
        <fullName evidence="3">Uncharacterized protein</fullName>
    </submittedName>
</protein>
<sequence length="525" mass="57368">FGAGLSRKDFLKTPSAFHLHKSIRHHLPRITMKKKKSSSTNPKKNKSRRNKNGDGKNKNSNKVKKTPISLDEVLEQAESAMEMFDFDGALKLFTYAKEVLTSRVHAPASIDGSGGNSNVAHGNDHDRVTLSTVLGKMGEIQSSNGDIDGARKHFLDAIELIGPTPTNENDDESQGNFINIAQNCEKRAGLHLYLGQLSSGIEALNYFRVGVSELERSLSVLEGKCAAGTAVDLGNCEDVDPVNLQQYLIETRRQLCAALCSIAELYLTDLCEEPDAESLCEAAVNSALALDEASSTTISSESGNGNDPATMPQPDALQTIANFRLSQCRVPEAAVCILKAYERMKVGCEAMSALVGLADTDGDAKGDVEMEAKSRELVDVEAADSLPEYSFRCQTAKIMLECASLLDNADNDTKNQCAESAIQVLGSLLAENDEVIEVWYLLGCAFMACTPSNDDSAHYYWESALSMLLKVKEDLEKSLEEDEDANDEYELEIVESQIIEVKKKLGTYTDESSEHEEDDADMMQD</sequence>
<evidence type="ECO:0000256" key="1">
    <source>
        <dbReference type="SAM" id="Coils"/>
    </source>
</evidence>
<feature type="region of interest" description="Disordered" evidence="2">
    <location>
        <begin position="505"/>
        <end position="525"/>
    </location>
</feature>
<keyword evidence="4" id="KW-1185">Reference proteome</keyword>
<comment type="caution">
    <text evidence="3">The sequence shown here is derived from an EMBL/GenBank/DDBJ whole genome shotgun (WGS) entry which is preliminary data.</text>
</comment>
<feature type="compositionally biased region" description="Basic residues" evidence="2">
    <location>
        <begin position="21"/>
        <end position="50"/>
    </location>
</feature>
<feature type="region of interest" description="Disordered" evidence="2">
    <location>
        <begin position="21"/>
        <end position="67"/>
    </location>
</feature>
<evidence type="ECO:0000313" key="3">
    <source>
        <dbReference type="EMBL" id="KAL3762954.1"/>
    </source>
</evidence>
<evidence type="ECO:0000256" key="2">
    <source>
        <dbReference type="SAM" id="MobiDB-lite"/>
    </source>
</evidence>
<dbReference type="SUPFAM" id="SSF48452">
    <property type="entry name" value="TPR-like"/>
    <property type="match status" value="1"/>
</dbReference>
<organism evidence="3 4">
    <name type="scientific">Discostella pseudostelligera</name>
    <dbReference type="NCBI Taxonomy" id="259834"/>
    <lineage>
        <taxon>Eukaryota</taxon>
        <taxon>Sar</taxon>
        <taxon>Stramenopiles</taxon>
        <taxon>Ochrophyta</taxon>
        <taxon>Bacillariophyta</taxon>
        <taxon>Coscinodiscophyceae</taxon>
        <taxon>Thalassiosirophycidae</taxon>
        <taxon>Stephanodiscales</taxon>
        <taxon>Stephanodiscaceae</taxon>
        <taxon>Discostella</taxon>
    </lineage>
</organism>
<dbReference type="InterPro" id="IPR011990">
    <property type="entry name" value="TPR-like_helical_dom_sf"/>
</dbReference>
<keyword evidence="1" id="KW-0175">Coiled coil</keyword>
<accession>A0ABD3MG83</accession>
<dbReference type="Gene3D" id="1.25.40.10">
    <property type="entry name" value="Tetratricopeptide repeat domain"/>
    <property type="match status" value="1"/>
</dbReference>
<reference evidence="3 4" key="1">
    <citation type="submission" date="2024-10" db="EMBL/GenBank/DDBJ databases">
        <title>Updated reference genomes for cyclostephanoid diatoms.</title>
        <authorList>
            <person name="Roberts W.R."/>
            <person name="Alverson A.J."/>
        </authorList>
    </citation>
    <scope>NUCLEOTIDE SEQUENCE [LARGE SCALE GENOMIC DNA]</scope>
    <source>
        <strain evidence="3 4">AJA232-27</strain>
    </source>
</reference>
<feature type="non-terminal residue" evidence="3">
    <location>
        <position position="1"/>
    </location>
</feature>
<proteinExistence type="predicted"/>
<name>A0ABD3MG83_9STRA</name>
<dbReference type="EMBL" id="JALLBG020000130">
    <property type="protein sequence ID" value="KAL3762954.1"/>
    <property type="molecule type" value="Genomic_DNA"/>
</dbReference>
<evidence type="ECO:0000313" key="4">
    <source>
        <dbReference type="Proteomes" id="UP001530293"/>
    </source>
</evidence>
<dbReference type="CDD" id="cd24142">
    <property type="entry name" value="ACL4-like"/>
    <property type="match status" value="1"/>
</dbReference>
<gene>
    <name evidence="3" type="ORF">ACHAWU_001101</name>
</gene>
<feature type="coiled-coil region" evidence="1">
    <location>
        <begin position="465"/>
        <end position="492"/>
    </location>
</feature>
<dbReference type="Proteomes" id="UP001530293">
    <property type="component" value="Unassembled WGS sequence"/>
</dbReference>
<feature type="compositionally biased region" description="Acidic residues" evidence="2">
    <location>
        <begin position="511"/>
        <end position="525"/>
    </location>
</feature>